<dbReference type="OrthoDB" id="9800607at2"/>
<dbReference type="PRINTS" id="PR00163">
    <property type="entry name" value="RUBREDOXIN"/>
</dbReference>
<protein>
    <recommendedName>
        <fullName evidence="6">Rubredoxin</fullName>
    </recommendedName>
</protein>
<dbReference type="RefSeq" id="WP_064928990.1">
    <property type="nucleotide sequence ID" value="NZ_LZSO01000008.1"/>
</dbReference>
<dbReference type="Gene3D" id="2.20.28.10">
    <property type="match status" value="1"/>
</dbReference>
<dbReference type="InterPro" id="IPR024934">
    <property type="entry name" value="Rubredoxin-like_dom"/>
</dbReference>
<dbReference type="InterPro" id="IPR018527">
    <property type="entry name" value="Rubredoxin_Fe_BS"/>
</dbReference>
<evidence type="ECO:0000259" key="7">
    <source>
        <dbReference type="PROSITE" id="PS50903"/>
    </source>
</evidence>
<dbReference type="InterPro" id="IPR024935">
    <property type="entry name" value="Rubredoxin_dom"/>
</dbReference>
<dbReference type="EMBL" id="LZSO01000008">
    <property type="protein sequence ID" value="OBB33394.1"/>
    <property type="molecule type" value="Genomic_DNA"/>
</dbReference>
<keyword evidence="5 6" id="KW-0408">Iron</keyword>
<evidence type="ECO:0000256" key="4">
    <source>
        <dbReference type="ARBA" id="ARBA00022982"/>
    </source>
</evidence>
<dbReference type="STRING" id="43304.GCA_001403655_01730"/>
<feature type="domain" description="Rubredoxin-like" evidence="7">
    <location>
        <begin position="16"/>
        <end position="67"/>
    </location>
</feature>
<evidence type="ECO:0000256" key="5">
    <source>
        <dbReference type="ARBA" id="ARBA00023004"/>
    </source>
</evidence>
<dbReference type="GO" id="GO:0043448">
    <property type="term" value="P:alkane catabolic process"/>
    <property type="evidence" value="ECO:0007669"/>
    <property type="project" value="TreeGrafter"/>
</dbReference>
<accession>A0A1A0RI64</accession>
<dbReference type="Proteomes" id="UP000093902">
    <property type="component" value="Unassembled WGS sequence"/>
</dbReference>
<evidence type="ECO:0000256" key="3">
    <source>
        <dbReference type="ARBA" id="ARBA00022723"/>
    </source>
</evidence>
<comment type="cofactor">
    <cofactor evidence="6">
        <name>Fe(3+)</name>
        <dbReference type="ChEBI" id="CHEBI:29034"/>
    </cofactor>
</comment>
<evidence type="ECO:0000313" key="9">
    <source>
        <dbReference type="Proteomes" id="UP000093902"/>
    </source>
</evidence>
<proteinExistence type="inferred from homology"/>
<reference evidence="9" key="1">
    <citation type="submission" date="2016-06" db="EMBL/GenBank/DDBJ databases">
        <authorList>
            <person name="Sutton G."/>
            <person name="Brinkac L."/>
            <person name="Sanka R."/>
            <person name="Adams M."/>
            <person name="Lau E."/>
            <person name="Mehaffy C."/>
            <person name="Tameris M."/>
            <person name="Hatherill M."/>
            <person name="Hanekom W."/>
            <person name="Mahomed H."/>
            <person name="Mcshane H."/>
        </authorList>
    </citation>
    <scope>NUCLEOTIDE SEQUENCE [LARGE SCALE GENOMIC DNA]</scope>
    <source>
        <strain evidence="9">852002-51209_SCH5440388</strain>
    </source>
</reference>
<dbReference type="FunFam" id="2.20.28.10:FF:000001">
    <property type="entry name" value="Rubredoxin"/>
    <property type="match status" value="1"/>
</dbReference>
<comment type="function">
    <text evidence="1">Involved in the hydrocarbon hydroxylating system, which transfers electrons from NADH to rubredoxin reductase and then through rubredoxin to alkane 1 monooxygenase.</text>
</comment>
<dbReference type="PANTHER" id="PTHR47627:SF1">
    <property type="entry name" value="RUBREDOXIN-1-RELATED"/>
    <property type="match status" value="1"/>
</dbReference>
<dbReference type="Pfam" id="PF00301">
    <property type="entry name" value="Rubredoxin"/>
    <property type="match status" value="1"/>
</dbReference>
<dbReference type="PROSITE" id="PS00202">
    <property type="entry name" value="RUBREDOXIN"/>
    <property type="match status" value="1"/>
</dbReference>
<keyword evidence="3 6" id="KW-0479">Metal-binding</keyword>
<evidence type="ECO:0000313" key="8">
    <source>
        <dbReference type="EMBL" id="OBB33394.1"/>
    </source>
</evidence>
<evidence type="ECO:0000256" key="6">
    <source>
        <dbReference type="RuleBase" id="RU003820"/>
    </source>
</evidence>
<comment type="caution">
    <text evidence="8">The sequence shown here is derived from an EMBL/GenBank/DDBJ whole genome shotgun (WGS) entry which is preliminary data.</text>
</comment>
<dbReference type="SUPFAM" id="SSF57802">
    <property type="entry name" value="Rubredoxin-like"/>
    <property type="match status" value="1"/>
</dbReference>
<keyword evidence="2" id="KW-0813">Transport</keyword>
<dbReference type="AlphaFoldDB" id="A0A1A0RI64"/>
<gene>
    <name evidence="8" type="ORF">A5792_09585</name>
</gene>
<name>A0A1A0RI64_MYCPR</name>
<dbReference type="CDD" id="cd00730">
    <property type="entry name" value="rubredoxin"/>
    <property type="match status" value="1"/>
</dbReference>
<sequence>MTDERLREESTGTEPYKLYICVQCGFEYDEAKGWPEDGIAPGTRWDDIPEDWSCPDCGAAKTDFEMVEVARP</sequence>
<evidence type="ECO:0000256" key="2">
    <source>
        <dbReference type="ARBA" id="ARBA00022448"/>
    </source>
</evidence>
<comment type="similarity">
    <text evidence="6">Belongs to the rubredoxin family.</text>
</comment>
<dbReference type="GO" id="GO:0009055">
    <property type="term" value="F:electron transfer activity"/>
    <property type="evidence" value="ECO:0007669"/>
    <property type="project" value="TreeGrafter"/>
</dbReference>
<dbReference type="GO" id="GO:0005506">
    <property type="term" value="F:iron ion binding"/>
    <property type="evidence" value="ECO:0007669"/>
    <property type="project" value="UniProtKB-UniRule"/>
</dbReference>
<dbReference type="PANTHER" id="PTHR47627">
    <property type="entry name" value="RUBREDOXIN"/>
    <property type="match status" value="1"/>
</dbReference>
<keyword evidence="4 6" id="KW-0249">Electron transport</keyword>
<dbReference type="InterPro" id="IPR050526">
    <property type="entry name" value="Rubredoxin_ET"/>
</dbReference>
<dbReference type="PROSITE" id="PS50903">
    <property type="entry name" value="RUBREDOXIN_LIKE"/>
    <property type="match status" value="1"/>
</dbReference>
<evidence type="ECO:0000256" key="1">
    <source>
        <dbReference type="ARBA" id="ARBA00002792"/>
    </source>
</evidence>
<organism evidence="8 9">
    <name type="scientific">Mycolicibacterium peregrinum</name>
    <name type="common">Mycobacterium peregrinum</name>
    <dbReference type="NCBI Taxonomy" id="43304"/>
    <lineage>
        <taxon>Bacteria</taxon>
        <taxon>Bacillati</taxon>
        <taxon>Actinomycetota</taxon>
        <taxon>Actinomycetes</taxon>
        <taxon>Mycobacteriales</taxon>
        <taxon>Mycobacteriaceae</taxon>
        <taxon>Mycolicibacterium</taxon>
    </lineage>
</organism>